<gene>
    <name evidence="3" type="ORF">GP486_001210</name>
</gene>
<protein>
    <recommendedName>
        <fullName evidence="2">BRCT domain-containing protein</fullName>
    </recommendedName>
</protein>
<evidence type="ECO:0000313" key="3">
    <source>
        <dbReference type="EMBL" id="KAH0565393.1"/>
    </source>
</evidence>
<feature type="region of interest" description="Disordered" evidence="1">
    <location>
        <begin position="596"/>
        <end position="615"/>
    </location>
</feature>
<feature type="region of interest" description="Disordered" evidence="1">
    <location>
        <begin position="471"/>
        <end position="490"/>
    </location>
</feature>
<feature type="region of interest" description="Disordered" evidence="1">
    <location>
        <begin position="222"/>
        <end position="248"/>
    </location>
</feature>
<dbReference type="Pfam" id="PF00533">
    <property type="entry name" value="BRCT"/>
    <property type="match status" value="1"/>
</dbReference>
<dbReference type="EMBL" id="JAGHQM010000099">
    <property type="protein sequence ID" value="KAH0565393.1"/>
    <property type="molecule type" value="Genomic_DNA"/>
</dbReference>
<dbReference type="Gene3D" id="3.40.50.10190">
    <property type="entry name" value="BRCT domain"/>
    <property type="match status" value="5"/>
</dbReference>
<feature type="domain" description="BRCT" evidence="2">
    <location>
        <begin position="631"/>
        <end position="716"/>
    </location>
</feature>
<dbReference type="Pfam" id="PF12738">
    <property type="entry name" value="PTCB-BRCT"/>
    <property type="match status" value="2"/>
</dbReference>
<dbReference type="FunFam" id="3.40.50.10190:FF:000048">
    <property type="entry name" value="DNA repair protein Rtt107"/>
    <property type="match status" value="1"/>
</dbReference>
<accession>A0A9P8RSU0</accession>
<dbReference type="PANTHER" id="PTHR47667:SF1">
    <property type="entry name" value="REGULATOR OF TY1 TRANSPOSITION PROTEIN 107"/>
    <property type="match status" value="1"/>
</dbReference>
<dbReference type="GO" id="GO:1990683">
    <property type="term" value="P:DNA double-strand break attachment to nuclear envelope"/>
    <property type="evidence" value="ECO:0007669"/>
    <property type="project" value="TreeGrafter"/>
</dbReference>
<feature type="compositionally biased region" description="Basic and acidic residues" evidence="1">
    <location>
        <begin position="475"/>
        <end position="490"/>
    </location>
</feature>
<dbReference type="Proteomes" id="UP000750711">
    <property type="component" value="Unassembled WGS sequence"/>
</dbReference>
<dbReference type="CDD" id="cd17743">
    <property type="entry name" value="BRCT_BRC1_like_rpt5"/>
    <property type="match status" value="1"/>
</dbReference>
<proteinExistence type="predicted"/>
<evidence type="ECO:0000259" key="2">
    <source>
        <dbReference type="PROSITE" id="PS50172"/>
    </source>
</evidence>
<dbReference type="CDD" id="cd18437">
    <property type="entry name" value="BRCT_BRC1_like_rpt3"/>
    <property type="match status" value="1"/>
</dbReference>
<dbReference type="Pfam" id="PF16770">
    <property type="entry name" value="RTT107_BRCT_5"/>
    <property type="match status" value="1"/>
</dbReference>
<dbReference type="GO" id="GO:0005634">
    <property type="term" value="C:nucleus"/>
    <property type="evidence" value="ECO:0007669"/>
    <property type="project" value="TreeGrafter"/>
</dbReference>
<feature type="compositionally biased region" description="Polar residues" evidence="1">
    <location>
        <begin position="508"/>
        <end position="554"/>
    </location>
</feature>
<dbReference type="SMART" id="SM00292">
    <property type="entry name" value="BRCT"/>
    <property type="match status" value="6"/>
</dbReference>
<name>A0A9P8RSU0_9PEZI</name>
<dbReference type="AlphaFoldDB" id="A0A9P8RSU0"/>
<feature type="domain" description="BRCT" evidence="2">
    <location>
        <begin position="113"/>
        <end position="203"/>
    </location>
</feature>
<evidence type="ECO:0000256" key="1">
    <source>
        <dbReference type="SAM" id="MobiDB-lite"/>
    </source>
</evidence>
<organism evidence="3 4">
    <name type="scientific">Trichoglossum hirsutum</name>
    <dbReference type="NCBI Taxonomy" id="265104"/>
    <lineage>
        <taxon>Eukaryota</taxon>
        <taxon>Fungi</taxon>
        <taxon>Dikarya</taxon>
        <taxon>Ascomycota</taxon>
        <taxon>Pezizomycotina</taxon>
        <taxon>Geoglossomycetes</taxon>
        <taxon>Geoglossales</taxon>
        <taxon>Geoglossaceae</taxon>
        <taxon>Trichoglossum</taxon>
    </lineage>
</organism>
<feature type="region of interest" description="Disordered" evidence="1">
    <location>
        <begin position="778"/>
        <end position="801"/>
    </location>
</feature>
<dbReference type="GO" id="GO:0006302">
    <property type="term" value="P:double-strand break repair"/>
    <property type="evidence" value="ECO:0007669"/>
    <property type="project" value="TreeGrafter"/>
</dbReference>
<dbReference type="SUPFAM" id="SSF52113">
    <property type="entry name" value="BRCT domain"/>
    <property type="match status" value="5"/>
</dbReference>
<dbReference type="CDD" id="cd18436">
    <property type="entry name" value="BRCT_BRC1_like_rpt2"/>
    <property type="match status" value="1"/>
</dbReference>
<evidence type="ECO:0000313" key="4">
    <source>
        <dbReference type="Proteomes" id="UP000750711"/>
    </source>
</evidence>
<dbReference type="PROSITE" id="PS50172">
    <property type="entry name" value="BRCT"/>
    <property type="match status" value="4"/>
</dbReference>
<feature type="domain" description="BRCT" evidence="2">
    <location>
        <begin position="14"/>
        <end position="112"/>
    </location>
</feature>
<dbReference type="InterPro" id="IPR001357">
    <property type="entry name" value="BRCT_dom"/>
</dbReference>
<keyword evidence="4" id="KW-1185">Reference proteome</keyword>
<feature type="region of interest" description="Disordered" evidence="1">
    <location>
        <begin position="507"/>
        <end position="558"/>
    </location>
</feature>
<dbReference type="PANTHER" id="PTHR47667">
    <property type="entry name" value="REGULATOR OF TY1 TRANSPOSITION PROTEIN 107"/>
    <property type="match status" value="1"/>
</dbReference>
<reference evidence="3" key="1">
    <citation type="submission" date="2021-03" db="EMBL/GenBank/DDBJ databases">
        <title>Comparative genomics and phylogenomic investigation of the class Geoglossomycetes provide insights into ecological specialization and systematics.</title>
        <authorList>
            <person name="Melie T."/>
            <person name="Pirro S."/>
            <person name="Miller A.N."/>
            <person name="Quandt A."/>
        </authorList>
    </citation>
    <scope>NUCLEOTIDE SEQUENCE</scope>
    <source>
        <strain evidence="3">CAQ_001_2017</strain>
    </source>
</reference>
<dbReference type="InterPro" id="IPR053036">
    <property type="entry name" value="CellCycle_DNARepair_Reg"/>
</dbReference>
<comment type="caution">
    <text evidence="3">The sequence shown here is derived from an EMBL/GenBank/DDBJ whole genome shotgun (WGS) entry which is preliminary data.</text>
</comment>
<feature type="domain" description="BRCT" evidence="2">
    <location>
        <begin position="351"/>
        <end position="423"/>
    </location>
</feature>
<dbReference type="CDD" id="cd18438">
    <property type="entry name" value="BRCT_BRC1_like_rpt4"/>
    <property type="match status" value="1"/>
</dbReference>
<dbReference type="InterPro" id="IPR036420">
    <property type="entry name" value="BRCT_dom_sf"/>
</dbReference>
<dbReference type="GO" id="GO:0035361">
    <property type="term" value="C:Cul8-RING ubiquitin ligase complex"/>
    <property type="evidence" value="ECO:0007669"/>
    <property type="project" value="TreeGrafter"/>
</dbReference>
<sequence length="863" mass="95752">MAADDQRVNVNQSEAPALFRDVNFCIVISKTLGEAQARRLTTLLVDNGATHLPLSSDSSTEPVEETTHIISSTTDFPVYQGACDTFVPVVKPEWVDASVSRKRILPVRPYSPDPRLFFSGVVVTCADIPEGDKDAIVGGVLAMGGQHTGTVTKTTTHIVALTEENDKCRRALSKGVKVKIVLPHWFDDCLKLGKKIDERPYSLPSPEIGRLSLADPVGIPPNPNLKGAISAHPSGAPPTSVESPSPHRRGFKVFEGKRVMLSDDLGLGSRLRGTVEDLIASGGGSMTGSVHKADIFICQYREGSNYITAARAGKDVGNLTWLYYLITNNTWTSPMRRLLHYPIARGGLPGFTNFKISLSNYGGDARLYLENLVVAAGGEFTKSMRQENTHLITARPYSEKCAAAQEWGIHMVNHLWLEESYAKWQVQSLTNPRYTHFPHRTNLGEVAGQTQIDRQAVEKFFYLADQDMASEDDEKERWVQNDREEPRSEVDSGIMKDIGIAIPKRTSALPSRSFNTPTPTGRKTLNANNQEAYRTPNHSTECNENEPPSTTSSRGAKERAVARLHDLAPDIALYEKEKKRVGGVVWGGKRQASTEVEKGRKRGFNGDNQIGPDADENLRYTKKTKRPPVIMRLLLTGYKRWANSPKTEEEEKKRLRDLGILCTQNPLDCTHLAAPSIVRTQKFVSAIAVAPIVISTHWVDACLDKGQYLPLEDFLLRDTDGEERLGLRLADTLKRAKKNNRRLLAGETIYCTSNIYDTYKTIIEANGGRCLIFRGSSRGGAGSNASKANGTTDTDDESDGREIDDMLLVSGETPEEMNLWVAFDKMALSEGRGAKVTRAEWLLDVVMKQELEWEEVEKFCFDR</sequence>